<dbReference type="RefSeq" id="WP_183772124.1">
    <property type="nucleotide sequence ID" value="NZ_JACIDK010000002.1"/>
</dbReference>
<comment type="caution">
    <text evidence="5">The sequence shown here is derived from an EMBL/GenBank/DDBJ whole genome shotgun (WGS) entry which is preliminary data.</text>
</comment>
<dbReference type="CDD" id="cd04785">
    <property type="entry name" value="HTH_CadR-PbrR-like"/>
    <property type="match status" value="1"/>
</dbReference>
<dbReference type="SUPFAM" id="SSF46955">
    <property type="entry name" value="Putative DNA-binding domain"/>
    <property type="match status" value="1"/>
</dbReference>
<reference evidence="5 6" key="1">
    <citation type="submission" date="2020-08" db="EMBL/GenBank/DDBJ databases">
        <title>Genomic Encyclopedia of Type Strains, Phase IV (KMG-IV): sequencing the most valuable type-strain genomes for metagenomic binning, comparative biology and taxonomic classification.</title>
        <authorList>
            <person name="Goeker M."/>
        </authorList>
    </citation>
    <scope>NUCLEOTIDE SEQUENCE [LARGE SCALE GENOMIC DNA]</scope>
    <source>
        <strain evidence="5 6">DSM 21793</strain>
    </source>
</reference>
<evidence type="ECO:0000256" key="2">
    <source>
        <dbReference type="ARBA" id="ARBA00023125"/>
    </source>
</evidence>
<dbReference type="SMART" id="SM00422">
    <property type="entry name" value="HTH_MERR"/>
    <property type="match status" value="1"/>
</dbReference>
<keyword evidence="6" id="KW-1185">Reference proteome</keyword>
<dbReference type="Gene3D" id="1.10.1660.10">
    <property type="match status" value="1"/>
</dbReference>
<sequence length="140" mass="15290">MAGDISIGELSRRAGVKVTTIRFYEGAGLMPAPPRSEGDRRLYDDVHVRRLSFIRHARELGFEMEDLRTLLELSDRPDGSCGPVDEIAGRHLAAVEDKIAKLTALKGELTRMLATCSHGAVAECRVIEALADHSHCGGDH</sequence>
<evidence type="ECO:0000256" key="1">
    <source>
        <dbReference type="ARBA" id="ARBA00023015"/>
    </source>
</evidence>
<dbReference type="EMBL" id="JACIDK010000002">
    <property type="protein sequence ID" value="MBB3891344.1"/>
    <property type="molecule type" value="Genomic_DNA"/>
</dbReference>
<evidence type="ECO:0000259" key="4">
    <source>
        <dbReference type="PROSITE" id="PS50937"/>
    </source>
</evidence>
<dbReference type="InterPro" id="IPR000551">
    <property type="entry name" value="MerR-type_HTH_dom"/>
</dbReference>
<dbReference type="Proteomes" id="UP000530564">
    <property type="component" value="Unassembled WGS sequence"/>
</dbReference>
<dbReference type="AlphaFoldDB" id="A0A839ZZ72"/>
<dbReference type="InterPro" id="IPR009061">
    <property type="entry name" value="DNA-bd_dom_put_sf"/>
</dbReference>
<dbReference type="Pfam" id="PF09278">
    <property type="entry name" value="MerR-DNA-bind"/>
    <property type="match status" value="1"/>
</dbReference>
<dbReference type="InterPro" id="IPR015358">
    <property type="entry name" value="Tscrpt_reg_MerR_DNA-bd"/>
</dbReference>
<feature type="domain" description="HTH merR-type" evidence="4">
    <location>
        <begin position="4"/>
        <end position="73"/>
    </location>
</feature>
<keyword evidence="3" id="KW-0804">Transcription</keyword>
<evidence type="ECO:0000313" key="5">
    <source>
        <dbReference type="EMBL" id="MBB3891344.1"/>
    </source>
</evidence>
<evidence type="ECO:0000256" key="3">
    <source>
        <dbReference type="ARBA" id="ARBA00023163"/>
    </source>
</evidence>
<keyword evidence="1" id="KW-0805">Transcription regulation</keyword>
<dbReference type="InterPro" id="IPR047057">
    <property type="entry name" value="MerR_fam"/>
</dbReference>
<dbReference type="GO" id="GO:0003700">
    <property type="term" value="F:DNA-binding transcription factor activity"/>
    <property type="evidence" value="ECO:0007669"/>
    <property type="project" value="InterPro"/>
</dbReference>
<evidence type="ECO:0000313" key="6">
    <source>
        <dbReference type="Proteomes" id="UP000530564"/>
    </source>
</evidence>
<dbReference type="Pfam" id="PF00376">
    <property type="entry name" value="MerR"/>
    <property type="match status" value="1"/>
</dbReference>
<dbReference type="PROSITE" id="PS00552">
    <property type="entry name" value="HTH_MERR_1"/>
    <property type="match status" value="1"/>
</dbReference>
<gene>
    <name evidence="5" type="ORF">GGQ61_002061</name>
</gene>
<protein>
    <submittedName>
        <fullName evidence="5">DNA-binding transcriptional MerR regulator</fullName>
    </submittedName>
</protein>
<proteinExistence type="predicted"/>
<dbReference type="GO" id="GO:0003677">
    <property type="term" value="F:DNA binding"/>
    <property type="evidence" value="ECO:0007669"/>
    <property type="project" value="UniProtKB-KW"/>
</dbReference>
<dbReference type="PROSITE" id="PS50937">
    <property type="entry name" value="HTH_MERR_2"/>
    <property type="match status" value="1"/>
</dbReference>
<dbReference type="PANTHER" id="PTHR30204">
    <property type="entry name" value="REDOX-CYCLING DRUG-SENSING TRANSCRIPTIONAL ACTIVATOR SOXR"/>
    <property type="match status" value="1"/>
</dbReference>
<name>A0A839ZZ72_9CAUL</name>
<keyword evidence="2 5" id="KW-0238">DNA-binding</keyword>
<dbReference type="PANTHER" id="PTHR30204:SF92">
    <property type="entry name" value="HTH-TYPE TRANSCRIPTIONAL REGULATOR ZNTR"/>
    <property type="match status" value="1"/>
</dbReference>
<dbReference type="PRINTS" id="PR00040">
    <property type="entry name" value="HTHMERR"/>
</dbReference>
<organism evidence="5 6">
    <name type="scientific">Phenylobacterium haematophilum</name>
    <dbReference type="NCBI Taxonomy" id="98513"/>
    <lineage>
        <taxon>Bacteria</taxon>
        <taxon>Pseudomonadati</taxon>
        <taxon>Pseudomonadota</taxon>
        <taxon>Alphaproteobacteria</taxon>
        <taxon>Caulobacterales</taxon>
        <taxon>Caulobacteraceae</taxon>
        <taxon>Phenylobacterium</taxon>
    </lineage>
</organism>
<accession>A0A839ZZ72</accession>